<dbReference type="SUPFAM" id="SSF48264">
    <property type="entry name" value="Cytochrome P450"/>
    <property type="match status" value="1"/>
</dbReference>
<comment type="caution">
    <text evidence="7">The sequence shown here is derived from an EMBL/GenBank/DDBJ whole genome shotgun (WGS) entry which is preliminary data.</text>
</comment>
<comment type="subcellular location">
    <subcellularLocation>
        <location evidence="1">Membrane</location>
        <topology evidence="1">Single-pass membrane protein</topology>
    </subcellularLocation>
</comment>
<proteinExistence type="inferred from homology"/>
<accession>A0A8J4PVK2</accession>
<dbReference type="CDD" id="cd20617">
    <property type="entry name" value="CYP1_2-like"/>
    <property type="match status" value="1"/>
</dbReference>
<keyword evidence="6" id="KW-0503">Monooxygenase</keyword>
<dbReference type="Gene3D" id="1.10.630.10">
    <property type="entry name" value="Cytochrome P450"/>
    <property type="match status" value="1"/>
</dbReference>
<evidence type="ECO:0000256" key="3">
    <source>
        <dbReference type="ARBA" id="ARBA00022723"/>
    </source>
</evidence>
<keyword evidence="6" id="KW-0560">Oxidoreductase</keyword>
<dbReference type="PANTHER" id="PTHR24300">
    <property type="entry name" value="CYTOCHROME P450 508A4-RELATED"/>
    <property type="match status" value="1"/>
</dbReference>
<evidence type="ECO:0000313" key="7">
    <source>
        <dbReference type="EMBL" id="KAF2075783.1"/>
    </source>
</evidence>
<keyword evidence="4 5" id="KW-0408">Iron</keyword>
<dbReference type="PRINTS" id="PR00463">
    <property type="entry name" value="EP450I"/>
</dbReference>
<gene>
    <name evidence="7" type="ORF">CYY_002916</name>
</gene>
<dbReference type="Pfam" id="PF00067">
    <property type="entry name" value="p450"/>
    <property type="match status" value="1"/>
</dbReference>
<evidence type="ECO:0008006" key="9">
    <source>
        <dbReference type="Google" id="ProtNLM"/>
    </source>
</evidence>
<organism evidence="7 8">
    <name type="scientific">Polysphondylium violaceum</name>
    <dbReference type="NCBI Taxonomy" id="133409"/>
    <lineage>
        <taxon>Eukaryota</taxon>
        <taxon>Amoebozoa</taxon>
        <taxon>Evosea</taxon>
        <taxon>Eumycetozoa</taxon>
        <taxon>Dictyostelia</taxon>
        <taxon>Dictyosteliales</taxon>
        <taxon>Dictyosteliaceae</taxon>
        <taxon>Polysphondylium</taxon>
    </lineage>
</organism>
<dbReference type="PANTHER" id="PTHR24300:SF417">
    <property type="entry name" value="CYTOCHROME P450 508B1-RELATED"/>
    <property type="match status" value="1"/>
</dbReference>
<evidence type="ECO:0000313" key="8">
    <source>
        <dbReference type="Proteomes" id="UP000695562"/>
    </source>
</evidence>
<dbReference type="GO" id="GO:0005506">
    <property type="term" value="F:iron ion binding"/>
    <property type="evidence" value="ECO:0007669"/>
    <property type="project" value="InterPro"/>
</dbReference>
<dbReference type="Proteomes" id="UP000695562">
    <property type="component" value="Unassembled WGS sequence"/>
</dbReference>
<evidence type="ECO:0000256" key="4">
    <source>
        <dbReference type="ARBA" id="ARBA00023004"/>
    </source>
</evidence>
<dbReference type="GO" id="GO:0016020">
    <property type="term" value="C:membrane"/>
    <property type="evidence" value="ECO:0007669"/>
    <property type="project" value="UniProtKB-SubCell"/>
</dbReference>
<sequence length="487" mass="56955">MIHYIFAFFIGFIFFDYLKKEIVNYQCKKLKGPSILPIIGNLYTIKDDTHKVLLKYHETYGPVYRVWMGDYFTIVINDLDLIKKVFVENYYNFLNHSDIPSIENISHNFNGLPFNLDKNEWKRRRIIIAGALSKIKLKNVYSAMTNINSQFLKTIKEFSDTKEPFEPHYYSDKLIVDINFKLFFNIDGGYDTTLDTFKKLADSFNNLVLELGTAKLSDYCFILQPFLRKYYHWFNKDRDYIDSFLKREFDLHFESFKPEYIENPRDLMDTMIGKIGENLDRPSLKKEVVEMLFNIFIGAIDTSAGIINWSFIYLANYQEIQEEVYLELKKIACDRPIELADRISTPFLNAFIKEVERIRPVIPLSVPRIGSEDIVIDGIKFPKNCQVIPNLYGIAFSEKYWDNPNEFNPSRFFTKSASSVNYSIFSYGPRACVGQRFAHDMLYLNIGNIIKSFKFSSFDGKPVDDTGVLGLSLKPKHCKLSVQERND</sequence>
<dbReference type="GO" id="GO:0004497">
    <property type="term" value="F:monooxygenase activity"/>
    <property type="evidence" value="ECO:0007669"/>
    <property type="project" value="UniProtKB-KW"/>
</dbReference>
<dbReference type="InterPro" id="IPR001128">
    <property type="entry name" value="Cyt_P450"/>
</dbReference>
<dbReference type="PRINTS" id="PR00385">
    <property type="entry name" value="P450"/>
</dbReference>
<name>A0A8J4PVK2_9MYCE</name>
<evidence type="ECO:0000256" key="2">
    <source>
        <dbReference type="ARBA" id="ARBA00010617"/>
    </source>
</evidence>
<keyword evidence="3 5" id="KW-0479">Metal-binding</keyword>
<evidence type="ECO:0000256" key="6">
    <source>
        <dbReference type="RuleBase" id="RU000461"/>
    </source>
</evidence>
<dbReference type="InterPro" id="IPR050182">
    <property type="entry name" value="Cytochrome_P450_fam2"/>
</dbReference>
<dbReference type="GO" id="GO:0020037">
    <property type="term" value="F:heme binding"/>
    <property type="evidence" value="ECO:0007669"/>
    <property type="project" value="InterPro"/>
</dbReference>
<evidence type="ECO:0000256" key="1">
    <source>
        <dbReference type="ARBA" id="ARBA00004167"/>
    </source>
</evidence>
<feature type="binding site" description="axial binding residue" evidence="5">
    <location>
        <position position="432"/>
    </location>
    <ligand>
        <name>heme</name>
        <dbReference type="ChEBI" id="CHEBI:30413"/>
    </ligand>
    <ligandPart>
        <name>Fe</name>
        <dbReference type="ChEBI" id="CHEBI:18248"/>
    </ligandPart>
</feature>
<comment type="similarity">
    <text evidence="2 6">Belongs to the cytochrome P450 family.</text>
</comment>
<protein>
    <recommendedName>
        <fullName evidence="9">Cytochrome P450 family protein</fullName>
    </recommendedName>
</protein>
<dbReference type="InterPro" id="IPR002401">
    <property type="entry name" value="Cyt_P450_E_grp-I"/>
</dbReference>
<dbReference type="OrthoDB" id="1055148at2759"/>
<evidence type="ECO:0000256" key="5">
    <source>
        <dbReference type="PIRSR" id="PIRSR602401-1"/>
    </source>
</evidence>
<keyword evidence="5 6" id="KW-0349">Heme</keyword>
<dbReference type="InterPro" id="IPR036396">
    <property type="entry name" value="Cyt_P450_sf"/>
</dbReference>
<dbReference type="InterPro" id="IPR017972">
    <property type="entry name" value="Cyt_P450_CS"/>
</dbReference>
<dbReference type="GO" id="GO:0016705">
    <property type="term" value="F:oxidoreductase activity, acting on paired donors, with incorporation or reduction of molecular oxygen"/>
    <property type="evidence" value="ECO:0007669"/>
    <property type="project" value="InterPro"/>
</dbReference>
<dbReference type="PROSITE" id="PS00086">
    <property type="entry name" value="CYTOCHROME_P450"/>
    <property type="match status" value="1"/>
</dbReference>
<dbReference type="EMBL" id="AJWJ01000086">
    <property type="protein sequence ID" value="KAF2075783.1"/>
    <property type="molecule type" value="Genomic_DNA"/>
</dbReference>
<comment type="cofactor">
    <cofactor evidence="5">
        <name>heme</name>
        <dbReference type="ChEBI" id="CHEBI:30413"/>
    </cofactor>
</comment>
<reference evidence="7" key="1">
    <citation type="submission" date="2020-01" db="EMBL/GenBank/DDBJ databases">
        <title>Development of genomics and gene disruption for Polysphondylium violaceum indicates a role for the polyketide synthase stlB in stalk morphogenesis.</title>
        <authorList>
            <person name="Narita B."/>
            <person name="Kawabe Y."/>
            <person name="Kin K."/>
            <person name="Saito T."/>
            <person name="Gibbs R."/>
            <person name="Kuspa A."/>
            <person name="Muzny D."/>
            <person name="Queller D."/>
            <person name="Richards S."/>
            <person name="Strassman J."/>
            <person name="Sucgang R."/>
            <person name="Worley K."/>
            <person name="Schaap P."/>
        </authorList>
    </citation>
    <scope>NUCLEOTIDE SEQUENCE</scope>
    <source>
        <strain evidence="7">QSvi11</strain>
    </source>
</reference>
<keyword evidence="8" id="KW-1185">Reference proteome</keyword>
<dbReference type="AlphaFoldDB" id="A0A8J4PVK2"/>